<protein>
    <submittedName>
        <fullName evidence="1">Uncharacterized protein</fullName>
    </submittedName>
</protein>
<dbReference type="Proteomes" id="UP001159363">
    <property type="component" value="Chromosome 12"/>
</dbReference>
<evidence type="ECO:0000313" key="2">
    <source>
        <dbReference type="Proteomes" id="UP001159363"/>
    </source>
</evidence>
<accession>A0ABQ9GB24</accession>
<name>A0ABQ9GB24_9NEOP</name>
<reference evidence="1 2" key="1">
    <citation type="submission" date="2023-02" db="EMBL/GenBank/DDBJ databases">
        <title>LHISI_Scaffold_Assembly.</title>
        <authorList>
            <person name="Stuart O.P."/>
            <person name="Cleave R."/>
            <person name="Magrath M.J.L."/>
            <person name="Mikheyev A.S."/>
        </authorList>
    </citation>
    <scope>NUCLEOTIDE SEQUENCE [LARGE SCALE GENOMIC DNA]</scope>
    <source>
        <strain evidence="1">Daus_M_001</strain>
        <tissue evidence="1">Leg muscle</tissue>
    </source>
</reference>
<gene>
    <name evidence="1" type="ORF">PR048_028607</name>
</gene>
<organism evidence="1 2">
    <name type="scientific">Dryococelus australis</name>
    <dbReference type="NCBI Taxonomy" id="614101"/>
    <lineage>
        <taxon>Eukaryota</taxon>
        <taxon>Metazoa</taxon>
        <taxon>Ecdysozoa</taxon>
        <taxon>Arthropoda</taxon>
        <taxon>Hexapoda</taxon>
        <taxon>Insecta</taxon>
        <taxon>Pterygota</taxon>
        <taxon>Neoptera</taxon>
        <taxon>Polyneoptera</taxon>
        <taxon>Phasmatodea</taxon>
        <taxon>Verophasmatodea</taxon>
        <taxon>Anareolatae</taxon>
        <taxon>Phasmatidae</taxon>
        <taxon>Eurycanthinae</taxon>
        <taxon>Dryococelus</taxon>
    </lineage>
</organism>
<comment type="caution">
    <text evidence="1">The sequence shown here is derived from an EMBL/GenBank/DDBJ whole genome shotgun (WGS) entry which is preliminary data.</text>
</comment>
<evidence type="ECO:0000313" key="1">
    <source>
        <dbReference type="EMBL" id="KAJ8869615.1"/>
    </source>
</evidence>
<keyword evidence="2" id="KW-1185">Reference proteome</keyword>
<sequence>MHSRRNVAELRGTCFDTAATLERNATFGFTSVHSITWKGCLQGEDINARKSIQAASSCNEITLRNPTSVKEVEGSNHRIQNAI</sequence>
<proteinExistence type="predicted"/>
<dbReference type="EMBL" id="JARBHB010000013">
    <property type="protein sequence ID" value="KAJ8869615.1"/>
    <property type="molecule type" value="Genomic_DNA"/>
</dbReference>